<accession>A0A0R0DLS1</accession>
<dbReference type="PATRIC" id="fig|336566.3.peg.2"/>
<dbReference type="Proteomes" id="UP000050956">
    <property type="component" value="Unassembled WGS sequence"/>
</dbReference>
<gene>
    <name evidence="1" type="ORF">ABB30_00010</name>
</gene>
<dbReference type="EMBL" id="LDJM01000001">
    <property type="protein sequence ID" value="KRG79698.1"/>
    <property type="molecule type" value="Genomic_DNA"/>
</dbReference>
<sequence length="102" mass="11342">MRDIHQQLINGIASGLRKAEESGDIIICSATSDRAVSLISNEVREVFTSDVFSPEELLALSGLIFHAVADKRFYDWEMPTLIGYTADDLAELGERIRQLSTL</sequence>
<protein>
    <submittedName>
        <fullName evidence="1">Uncharacterized protein</fullName>
    </submittedName>
</protein>
<organism evidence="1 2">
    <name type="scientific">Stenotrophomonas ginsengisoli</name>
    <dbReference type="NCBI Taxonomy" id="336566"/>
    <lineage>
        <taxon>Bacteria</taxon>
        <taxon>Pseudomonadati</taxon>
        <taxon>Pseudomonadota</taxon>
        <taxon>Gammaproteobacteria</taxon>
        <taxon>Lysobacterales</taxon>
        <taxon>Lysobacteraceae</taxon>
        <taxon>Stenotrophomonas</taxon>
    </lineage>
</organism>
<evidence type="ECO:0000313" key="2">
    <source>
        <dbReference type="Proteomes" id="UP000050956"/>
    </source>
</evidence>
<dbReference type="RefSeq" id="WP_057636192.1">
    <property type="nucleotide sequence ID" value="NZ_LDJM01000001.1"/>
</dbReference>
<evidence type="ECO:0000313" key="1">
    <source>
        <dbReference type="EMBL" id="KRG79698.1"/>
    </source>
</evidence>
<name>A0A0R0DLS1_9GAMM</name>
<keyword evidence="2" id="KW-1185">Reference proteome</keyword>
<proteinExistence type="predicted"/>
<dbReference type="OrthoDB" id="7864140at2"/>
<comment type="caution">
    <text evidence="1">The sequence shown here is derived from an EMBL/GenBank/DDBJ whole genome shotgun (WGS) entry which is preliminary data.</text>
</comment>
<dbReference type="AlphaFoldDB" id="A0A0R0DLS1"/>
<reference evidence="1 2" key="1">
    <citation type="submission" date="2015-05" db="EMBL/GenBank/DDBJ databases">
        <title>Genome sequencing and analysis of members of genus Stenotrophomonas.</title>
        <authorList>
            <person name="Patil P.P."/>
            <person name="Midha S."/>
            <person name="Patil P.B."/>
        </authorList>
    </citation>
    <scope>NUCLEOTIDE SEQUENCE [LARGE SCALE GENOMIC DNA]</scope>
    <source>
        <strain evidence="1 2">DSM 24757</strain>
    </source>
</reference>